<keyword evidence="5" id="KW-0677">Repeat</keyword>
<organism evidence="12 13">
    <name type="scientific">Kaistia dalseonensis</name>
    <dbReference type="NCBI Taxonomy" id="410840"/>
    <lineage>
        <taxon>Bacteria</taxon>
        <taxon>Pseudomonadati</taxon>
        <taxon>Pseudomonadota</taxon>
        <taxon>Alphaproteobacteria</taxon>
        <taxon>Hyphomicrobiales</taxon>
        <taxon>Kaistiaceae</taxon>
        <taxon>Kaistia</taxon>
    </lineage>
</organism>
<dbReference type="InterPro" id="IPR003439">
    <property type="entry name" value="ABC_transporter-like_ATP-bd"/>
</dbReference>
<reference evidence="12 13" key="1">
    <citation type="submission" date="2023-07" db="EMBL/GenBank/DDBJ databases">
        <title>Genomic Encyclopedia of Type Strains, Phase IV (KMG-IV): sequencing the most valuable type-strain genomes for metagenomic binning, comparative biology and taxonomic classification.</title>
        <authorList>
            <person name="Goeker M."/>
        </authorList>
    </citation>
    <scope>NUCLEOTIDE SEQUENCE [LARGE SCALE GENOMIC DNA]</scope>
    <source>
        <strain evidence="12 13">B6-8</strain>
    </source>
</reference>
<dbReference type="SMART" id="SM00382">
    <property type="entry name" value="AAA"/>
    <property type="match status" value="2"/>
</dbReference>
<evidence type="ECO:0000256" key="1">
    <source>
        <dbReference type="ARBA" id="ARBA00005417"/>
    </source>
</evidence>
<dbReference type="SUPFAM" id="SSF52540">
    <property type="entry name" value="P-loop containing nucleoside triphosphate hydrolases"/>
    <property type="match status" value="2"/>
</dbReference>
<evidence type="ECO:0000256" key="3">
    <source>
        <dbReference type="ARBA" id="ARBA00022475"/>
    </source>
</evidence>
<evidence type="ECO:0000313" key="13">
    <source>
        <dbReference type="Proteomes" id="UP001241603"/>
    </source>
</evidence>
<dbReference type="PANTHER" id="PTHR43790:SF3">
    <property type="entry name" value="D-ALLOSE IMPORT ATP-BINDING PROTEIN ALSA-RELATED"/>
    <property type="match status" value="1"/>
</dbReference>
<keyword evidence="13" id="KW-1185">Reference proteome</keyword>
<accession>A0ABU0H0S2</accession>
<dbReference type="Proteomes" id="UP001241603">
    <property type="component" value="Unassembled WGS sequence"/>
</dbReference>
<dbReference type="InterPro" id="IPR017871">
    <property type="entry name" value="ABC_transporter-like_CS"/>
</dbReference>
<dbReference type="InterPro" id="IPR027417">
    <property type="entry name" value="P-loop_NTPase"/>
</dbReference>
<comment type="similarity">
    <text evidence="1">Belongs to the ABC transporter superfamily.</text>
</comment>
<evidence type="ECO:0000256" key="5">
    <source>
        <dbReference type="ARBA" id="ARBA00022737"/>
    </source>
</evidence>
<dbReference type="Pfam" id="PF00005">
    <property type="entry name" value="ABC_tran"/>
    <property type="match status" value="2"/>
</dbReference>
<dbReference type="GO" id="GO:0005524">
    <property type="term" value="F:ATP binding"/>
    <property type="evidence" value="ECO:0007669"/>
    <property type="project" value="UniProtKB-KW"/>
</dbReference>
<comment type="caution">
    <text evidence="12">The sequence shown here is derived from an EMBL/GenBank/DDBJ whole genome shotgun (WGS) entry which is preliminary data.</text>
</comment>
<evidence type="ECO:0000256" key="2">
    <source>
        <dbReference type="ARBA" id="ARBA00022448"/>
    </source>
</evidence>
<keyword evidence="9" id="KW-0472">Membrane</keyword>
<feature type="domain" description="ABC transporter" evidence="11">
    <location>
        <begin position="247"/>
        <end position="498"/>
    </location>
</feature>
<keyword evidence="6" id="KW-0547">Nucleotide-binding</keyword>
<keyword evidence="8" id="KW-1278">Translocase</keyword>
<keyword evidence="3" id="KW-1003">Cell membrane</keyword>
<dbReference type="InterPro" id="IPR003593">
    <property type="entry name" value="AAA+_ATPase"/>
</dbReference>
<keyword evidence="7 12" id="KW-0067">ATP-binding</keyword>
<keyword evidence="4" id="KW-0762">Sugar transport</keyword>
<dbReference type="PROSITE" id="PS00211">
    <property type="entry name" value="ABC_TRANSPORTER_1"/>
    <property type="match status" value="1"/>
</dbReference>
<evidence type="ECO:0000256" key="10">
    <source>
        <dbReference type="SAM" id="MobiDB-lite"/>
    </source>
</evidence>
<dbReference type="CDD" id="cd03215">
    <property type="entry name" value="ABC_Carb_Monos_II"/>
    <property type="match status" value="1"/>
</dbReference>
<dbReference type="PANTHER" id="PTHR43790">
    <property type="entry name" value="CARBOHYDRATE TRANSPORT ATP-BINDING PROTEIN MG119-RELATED"/>
    <property type="match status" value="1"/>
</dbReference>
<evidence type="ECO:0000256" key="6">
    <source>
        <dbReference type="ARBA" id="ARBA00022741"/>
    </source>
</evidence>
<evidence type="ECO:0000259" key="11">
    <source>
        <dbReference type="PROSITE" id="PS50893"/>
    </source>
</evidence>
<dbReference type="InterPro" id="IPR050107">
    <property type="entry name" value="ABC_carbohydrate_import_ATPase"/>
</dbReference>
<feature type="compositionally biased region" description="Basic and acidic residues" evidence="10">
    <location>
        <begin position="503"/>
        <end position="512"/>
    </location>
</feature>
<dbReference type="EMBL" id="JAUSVO010000001">
    <property type="protein sequence ID" value="MDQ0435907.1"/>
    <property type="molecule type" value="Genomic_DNA"/>
</dbReference>
<evidence type="ECO:0000256" key="9">
    <source>
        <dbReference type="ARBA" id="ARBA00023136"/>
    </source>
</evidence>
<sequence length="526" mass="56985">MAELLVEATGVAKSFDGVPALLHGELLLAAGEVHALCGGNGAGKSTFLNILMGLLQRDAGTIRVHGKEVHFKSPSDALAERIAIITQELSPIRDMTVAENIFLGREPRRLPGLVDHVAIVRQARQLLDELHFEVEATRKMSQLSLAQIQLVEIARAISQNARILIMDEPTSAIGEHETLVLFSAIRRLTAGGVGVIYVSHRLEELFELADRYTVFRDGRFVETGPMKTIDRARLVHQIVGHEVAHQRRPANVGQSDAEILLDIQGLSHGKQFQDISMSLKQGDILGIYGLMGSGRSEFLNGVYGIGPRSSGVVTLCGAMLPPLRPKVAIKRGLAMITEDRKDSGLVLGAPIRHNISLSILGRLARLGIVRQGRERALSARMMKHLAVRAASDRLNVGSLSGGNQQKVVIARCLASEPRVLICDEPTRGIDEGAKQEIYQLLRDFAAAGGAVLVCSSEAPELLQLCSRVAIFKKGRLKKFVDAAQSTQKTLLHEASLNDAVQEGEEHVHEQSKHSNGAKPGLVASYG</sequence>
<keyword evidence="2" id="KW-0813">Transport</keyword>
<dbReference type="Gene3D" id="3.40.50.300">
    <property type="entry name" value="P-loop containing nucleotide triphosphate hydrolases"/>
    <property type="match status" value="2"/>
</dbReference>
<dbReference type="CDD" id="cd03216">
    <property type="entry name" value="ABC_Carb_Monos_I"/>
    <property type="match status" value="1"/>
</dbReference>
<feature type="domain" description="ABC transporter" evidence="11">
    <location>
        <begin position="6"/>
        <end position="242"/>
    </location>
</feature>
<evidence type="ECO:0000256" key="7">
    <source>
        <dbReference type="ARBA" id="ARBA00022840"/>
    </source>
</evidence>
<proteinExistence type="inferred from homology"/>
<gene>
    <name evidence="12" type="ORF">QO014_000277</name>
</gene>
<evidence type="ECO:0000313" key="12">
    <source>
        <dbReference type="EMBL" id="MDQ0435907.1"/>
    </source>
</evidence>
<name>A0ABU0H0S2_9HYPH</name>
<protein>
    <submittedName>
        <fullName evidence="12">Xylitol transport system ATP-binding protein</fullName>
    </submittedName>
</protein>
<evidence type="ECO:0000256" key="8">
    <source>
        <dbReference type="ARBA" id="ARBA00022967"/>
    </source>
</evidence>
<feature type="region of interest" description="Disordered" evidence="10">
    <location>
        <begin position="500"/>
        <end position="526"/>
    </location>
</feature>
<evidence type="ECO:0000256" key="4">
    <source>
        <dbReference type="ARBA" id="ARBA00022597"/>
    </source>
</evidence>
<dbReference type="PROSITE" id="PS50893">
    <property type="entry name" value="ABC_TRANSPORTER_2"/>
    <property type="match status" value="2"/>
</dbReference>